<name>A0A8J3S842_PLARO</name>
<dbReference type="RefSeq" id="WP_189241910.1">
    <property type="nucleotide sequence ID" value="NZ_BMQP01000006.1"/>
</dbReference>
<dbReference type="InterPro" id="IPR000873">
    <property type="entry name" value="AMP-dep_synth/lig_dom"/>
</dbReference>
<feature type="region of interest" description="Disordered" evidence="5">
    <location>
        <begin position="52"/>
        <end position="81"/>
    </location>
</feature>
<dbReference type="Gene3D" id="3.30.300.30">
    <property type="match status" value="1"/>
</dbReference>
<dbReference type="Proteomes" id="UP000655044">
    <property type="component" value="Unassembled WGS sequence"/>
</dbReference>
<dbReference type="GO" id="GO:0005886">
    <property type="term" value="C:plasma membrane"/>
    <property type="evidence" value="ECO:0007669"/>
    <property type="project" value="TreeGrafter"/>
</dbReference>
<evidence type="ECO:0000259" key="6">
    <source>
        <dbReference type="Pfam" id="PF00501"/>
    </source>
</evidence>
<evidence type="ECO:0000256" key="4">
    <source>
        <dbReference type="ARBA" id="ARBA00022840"/>
    </source>
</evidence>
<dbReference type="AlphaFoldDB" id="A0A8J3S842"/>
<dbReference type="PANTHER" id="PTHR43107">
    <property type="entry name" value="LONG-CHAIN FATTY ACID TRANSPORT PROTEIN"/>
    <property type="match status" value="1"/>
</dbReference>
<organism evidence="8 9">
    <name type="scientific">Planobispora rosea</name>
    <dbReference type="NCBI Taxonomy" id="35762"/>
    <lineage>
        <taxon>Bacteria</taxon>
        <taxon>Bacillati</taxon>
        <taxon>Actinomycetota</taxon>
        <taxon>Actinomycetes</taxon>
        <taxon>Streptosporangiales</taxon>
        <taxon>Streptosporangiaceae</taxon>
        <taxon>Planobispora</taxon>
    </lineage>
</organism>
<evidence type="ECO:0000313" key="9">
    <source>
        <dbReference type="Proteomes" id="UP000655044"/>
    </source>
</evidence>
<evidence type="ECO:0000313" key="8">
    <source>
        <dbReference type="EMBL" id="GIH88470.1"/>
    </source>
</evidence>
<dbReference type="InterPro" id="IPR025110">
    <property type="entry name" value="AMP-bd_C"/>
</dbReference>
<dbReference type="InterPro" id="IPR045851">
    <property type="entry name" value="AMP-bd_C_sf"/>
</dbReference>
<keyword evidence="9" id="KW-1185">Reference proteome</keyword>
<evidence type="ECO:0000256" key="2">
    <source>
        <dbReference type="ARBA" id="ARBA00022598"/>
    </source>
</evidence>
<evidence type="ECO:0000256" key="3">
    <source>
        <dbReference type="ARBA" id="ARBA00022741"/>
    </source>
</evidence>
<reference evidence="8" key="1">
    <citation type="submission" date="2021-01" db="EMBL/GenBank/DDBJ databases">
        <title>Whole genome shotgun sequence of Planobispora rosea NBRC 15558.</title>
        <authorList>
            <person name="Komaki H."/>
            <person name="Tamura T."/>
        </authorList>
    </citation>
    <scope>NUCLEOTIDE SEQUENCE</scope>
    <source>
        <strain evidence="8">NBRC 15558</strain>
    </source>
</reference>
<accession>A0A8J3S842</accession>
<evidence type="ECO:0000256" key="5">
    <source>
        <dbReference type="SAM" id="MobiDB-lite"/>
    </source>
</evidence>
<comment type="caution">
    <text evidence="8">The sequence shown here is derived from an EMBL/GenBank/DDBJ whole genome shotgun (WGS) entry which is preliminary data.</text>
</comment>
<proteinExistence type="inferred from homology"/>
<protein>
    <submittedName>
        <fullName evidence="8">Acyl-CoA synthetase</fullName>
    </submittedName>
</protein>
<dbReference type="Pfam" id="PF00501">
    <property type="entry name" value="AMP-binding"/>
    <property type="match status" value="1"/>
</dbReference>
<evidence type="ECO:0000256" key="1">
    <source>
        <dbReference type="ARBA" id="ARBA00006432"/>
    </source>
</evidence>
<dbReference type="InterPro" id="IPR042099">
    <property type="entry name" value="ANL_N_sf"/>
</dbReference>
<dbReference type="EMBL" id="BOOI01000081">
    <property type="protein sequence ID" value="GIH88470.1"/>
    <property type="molecule type" value="Genomic_DNA"/>
</dbReference>
<feature type="domain" description="AMP-binding enzyme C-terminal" evidence="7">
    <location>
        <begin position="439"/>
        <end position="513"/>
    </location>
</feature>
<dbReference type="SUPFAM" id="SSF56801">
    <property type="entry name" value="Acetyl-CoA synthetase-like"/>
    <property type="match status" value="1"/>
</dbReference>
<dbReference type="GO" id="GO:0005324">
    <property type="term" value="F:long-chain fatty acid transmembrane transporter activity"/>
    <property type="evidence" value="ECO:0007669"/>
    <property type="project" value="TreeGrafter"/>
</dbReference>
<dbReference type="PANTHER" id="PTHR43107:SF15">
    <property type="entry name" value="FATTY ACID TRANSPORT PROTEIN 3, ISOFORM A"/>
    <property type="match status" value="1"/>
</dbReference>
<dbReference type="Gene3D" id="3.40.50.12780">
    <property type="entry name" value="N-terminal domain of ligase-like"/>
    <property type="match status" value="1"/>
</dbReference>
<dbReference type="Pfam" id="PF13193">
    <property type="entry name" value="AMP-binding_C"/>
    <property type="match status" value="1"/>
</dbReference>
<keyword evidence="2" id="KW-0436">Ligase</keyword>
<gene>
    <name evidence="8" type="ORF">Pro02_68780</name>
</gene>
<dbReference type="GO" id="GO:0044539">
    <property type="term" value="P:long-chain fatty acid import into cell"/>
    <property type="evidence" value="ECO:0007669"/>
    <property type="project" value="TreeGrafter"/>
</dbReference>
<dbReference type="GO" id="GO:0005524">
    <property type="term" value="F:ATP binding"/>
    <property type="evidence" value="ECO:0007669"/>
    <property type="project" value="UniProtKB-KW"/>
</dbReference>
<sequence length="566" mass="60878">MSGEAAGGTLAELLERRAGDDRPGLLFEDRAWSWREYVAECRARAAWMDGRAREPGRTREPDRTRETGRTREPDRTRETGARRRPLHVGVLFDNVPEMLFLLGGAALSGHVVVALNPTRGPAELAGDADAADVGPILHDPAYADLAAQVTALRQGPPGTARAAPLSSSSSPPGPDGLVMLIFTSGTSGRPRAVRVTQRKIAVPGVSLGALLSPQDVVYCAMPLFHSGAIMAAYAPALASGAALALRRKFSASGLMADVRRYGVTYLHYVGKALSYVLATPESPDDRDNPLKIAFGNEGSATAVRRFGERFGCHVIDAFGSTETAIAITPDPSGPPGSLGRLPEGVEIRDPAGRRCPPAIIENGRLLNADEAIGELVNTGGLGLFDGYYNDPEADRERVRDGEFWSGDMAYADEKGYVFFAGRGTERLRVDGENLAVAPIEAVVREFPGVVEAAVYPVPDAAAGDQVMAALVMEGPFDPGAFADFLAGRPEIGAKAVPRYVRTAAELPQTPSNKIIKRLLAAEAWRTGDPVWWRPPREPGWRRLTPQDVTEIEQEFARHGREHLLER</sequence>
<feature type="domain" description="AMP-dependent synthetase/ligase" evidence="6">
    <location>
        <begin position="87"/>
        <end position="388"/>
    </location>
</feature>
<keyword evidence="4" id="KW-0067">ATP-binding</keyword>
<comment type="similarity">
    <text evidence="1">Belongs to the ATP-dependent AMP-binding enzyme family.</text>
</comment>
<dbReference type="PROSITE" id="PS00455">
    <property type="entry name" value="AMP_BINDING"/>
    <property type="match status" value="1"/>
</dbReference>
<dbReference type="InterPro" id="IPR020845">
    <property type="entry name" value="AMP-binding_CS"/>
</dbReference>
<keyword evidence="3" id="KW-0547">Nucleotide-binding</keyword>
<dbReference type="GO" id="GO:0004467">
    <property type="term" value="F:long-chain fatty acid-CoA ligase activity"/>
    <property type="evidence" value="ECO:0007669"/>
    <property type="project" value="TreeGrafter"/>
</dbReference>
<evidence type="ECO:0000259" key="7">
    <source>
        <dbReference type="Pfam" id="PF13193"/>
    </source>
</evidence>